<evidence type="ECO:0000313" key="2">
    <source>
        <dbReference type="Proteomes" id="UP000605676"/>
    </source>
</evidence>
<dbReference type="Proteomes" id="UP000605676">
    <property type="component" value="Unassembled WGS sequence"/>
</dbReference>
<dbReference type="RefSeq" id="WP_200466992.1">
    <property type="nucleotide sequence ID" value="NZ_JAENRR010000091.1"/>
</dbReference>
<organism evidence="1 2">
    <name type="scientific">Carboxylicivirga marina</name>
    <dbReference type="NCBI Taxonomy" id="2800988"/>
    <lineage>
        <taxon>Bacteria</taxon>
        <taxon>Pseudomonadati</taxon>
        <taxon>Bacteroidota</taxon>
        <taxon>Bacteroidia</taxon>
        <taxon>Marinilabiliales</taxon>
        <taxon>Marinilabiliaceae</taxon>
        <taxon>Carboxylicivirga</taxon>
    </lineage>
</organism>
<dbReference type="EMBL" id="JAENRR010000091">
    <property type="protein sequence ID" value="MBK3519773.1"/>
    <property type="molecule type" value="Genomic_DNA"/>
</dbReference>
<protein>
    <recommendedName>
        <fullName evidence="3">Outer membrane protein beta-barrel domain-containing protein</fullName>
    </recommendedName>
</protein>
<keyword evidence="2" id="KW-1185">Reference proteome</keyword>
<comment type="caution">
    <text evidence="1">The sequence shown here is derived from an EMBL/GenBank/DDBJ whole genome shotgun (WGS) entry which is preliminary data.</text>
</comment>
<evidence type="ECO:0008006" key="3">
    <source>
        <dbReference type="Google" id="ProtNLM"/>
    </source>
</evidence>
<gene>
    <name evidence="1" type="ORF">JIV24_20700</name>
</gene>
<name>A0ABS1HQ15_9BACT</name>
<sequence>MPTFKYIIVVVILFIAIGPNDAQSNKKFKRNKGTSKREIKKRQQQAFEQDDMNAFNPKQPMGARRNDNRDDLLWHGETANTVYDGATNISLVNPSRYGLKPGLELSSVILLNYWMPNVYLKKRWRNNKWYVSSKHGLYSATPGLNWANKKNYSSIVDNAEDIPFILSIKNEILVSRLILNNERCGRDKPYIILTGGLGIDFGVPFGDSDLKEMEGHFLANRSPALTGSGYSAYVKARADWQMTPLLMLGGSFKYFRGDFSGNSALEHHVELQTLVLPQFSFSVGYLLSIANYTDTNGTALLPFFDLTYFFGKRQGRQKGLFGKGM</sequence>
<evidence type="ECO:0000313" key="1">
    <source>
        <dbReference type="EMBL" id="MBK3519773.1"/>
    </source>
</evidence>
<accession>A0ABS1HQ15</accession>
<reference evidence="1 2" key="1">
    <citation type="submission" date="2021-01" db="EMBL/GenBank/DDBJ databases">
        <title>Carboxyliciviraga sp.nov., isolated from coastal sediments.</title>
        <authorList>
            <person name="Lu D."/>
            <person name="Zhang T."/>
        </authorList>
    </citation>
    <scope>NUCLEOTIDE SEQUENCE [LARGE SCALE GENOMIC DNA]</scope>
    <source>
        <strain evidence="1 2">N1Y132</strain>
    </source>
</reference>
<proteinExistence type="predicted"/>